<dbReference type="AlphaFoldDB" id="A0A5C4L7K0"/>
<gene>
    <name evidence="4" type="ORF">FF100_30660</name>
</gene>
<name>A0A5C4L7K0_9HYPH</name>
<feature type="domain" description="SMP-30/Gluconolactonase/LRE-like region" evidence="3">
    <location>
        <begin position="45"/>
        <end position="284"/>
    </location>
</feature>
<accession>A0A5C4L7K0</accession>
<dbReference type="EMBL" id="VDDA01000028">
    <property type="protein sequence ID" value="TNC07965.1"/>
    <property type="molecule type" value="Genomic_DNA"/>
</dbReference>
<keyword evidence="2" id="KW-0479">Metal-binding</keyword>
<feature type="active site" description="Proton donor/acceptor" evidence="1">
    <location>
        <position position="226"/>
    </location>
</feature>
<keyword evidence="2" id="KW-0862">Zinc</keyword>
<proteinExistence type="predicted"/>
<dbReference type="InterPro" id="IPR011042">
    <property type="entry name" value="6-blade_b-propeller_TolB-like"/>
</dbReference>
<evidence type="ECO:0000313" key="4">
    <source>
        <dbReference type="EMBL" id="TNC07965.1"/>
    </source>
</evidence>
<organism evidence="4 5">
    <name type="scientific">Methylobacterium terricola</name>
    <dbReference type="NCBI Taxonomy" id="2583531"/>
    <lineage>
        <taxon>Bacteria</taxon>
        <taxon>Pseudomonadati</taxon>
        <taxon>Pseudomonadota</taxon>
        <taxon>Alphaproteobacteria</taxon>
        <taxon>Hyphomicrobiales</taxon>
        <taxon>Methylobacteriaceae</taxon>
        <taxon>Methylobacterium</taxon>
    </lineage>
</organism>
<feature type="binding site" evidence="2">
    <location>
        <position position="226"/>
    </location>
    <ligand>
        <name>a divalent metal cation</name>
        <dbReference type="ChEBI" id="CHEBI:60240"/>
    </ligand>
</feature>
<dbReference type="PANTHER" id="PTHR47572">
    <property type="entry name" value="LIPOPROTEIN-RELATED"/>
    <property type="match status" value="1"/>
</dbReference>
<dbReference type="RefSeq" id="WP_139039813.1">
    <property type="nucleotide sequence ID" value="NZ_VDDA01000028.1"/>
</dbReference>
<keyword evidence="5" id="KW-1185">Reference proteome</keyword>
<evidence type="ECO:0000259" key="3">
    <source>
        <dbReference type="Pfam" id="PF08450"/>
    </source>
</evidence>
<comment type="caution">
    <text evidence="4">The sequence shown here is derived from an EMBL/GenBank/DDBJ whole genome shotgun (WGS) entry which is preliminary data.</text>
</comment>
<evidence type="ECO:0000256" key="2">
    <source>
        <dbReference type="PIRSR" id="PIRSR605511-2"/>
    </source>
</evidence>
<dbReference type="SUPFAM" id="SSF63829">
    <property type="entry name" value="Calcium-dependent phosphotriesterase"/>
    <property type="match status" value="1"/>
</dbReference>
<evidence type="ECO:0000313" key="5">
    <source>
        <dbReference type="Proteomes" id="UP000305267"/>
    </source>
</evidence>
<dbReference type="InterPro" id="IPR005511">
    <property type="entry name" value="SMP-30"/>
</dbReference>
<dbReference type="Pfam" id="PF08450">
    <property type="entry name" value="SGL"/>
    <property type="match status" value="1"/>
</dbReference>
<dbReference type="OrthoDB" id="241638at2"/>
<reference evidence="4 5" key="1">
    <citation type="submission" date="2019-06" db="EMBL/GenBank/DDBJ databases">
        <title>Genome of Methylobacterium sp. 17Sr1-39.</title>
        <authorList>
            <person name="Seo T."/>
        </authorList>
    </citation>
    <scope>NUCLEOTIDE SEQUENCE [LARGE SCALE GENOMIC DNA]</scope>
    <source>
        <strain evidence="4 5">17Sr1-39</strain>
    </source>
</reference>
<dbReference type="PANTHER" id="PTHR47572:SF5">
    <property type="entry name" value="BLR2277 PROTEIN"/>
    <property type="match status" value="1"/>
</dbReference>
<dbReference type="InterPro" id="IPR013658">
    <property type="entry name" value="SGL"/>
</dbReference>
<feature type="binding site" evidence="2">
    <location>
        <position position="45"/>
    </location>
    <ligand>
        <name>a divalent metal cation</name>
        <dbReference type="ChEBI" id="CHEBI:60240"/>
    </ligand>
</feature>
<comment type="cofactor">
    <cofactor evidence="2">
        <name>Zn(2+)</name>
        <dbReference type="ChEBI" id="CHEBI:29105"/>
    </cofactor>
    <text evidence="2">Binds 1 divalent metal cation per subunit.</text>
</comment>
<dbReference type="Gene3D" id="2.120.10.30">
    <property type="entry name" value="TolB, C-terminal domain"/>
    <property type="match status" value="1"/>
</dbReference>
<evidence type="ECO:0000256" key="1">
    <source>
        <dbReference type="PIRSR" id="PIRSR605511-1"/>
    </source>
</evidence>
<dbReference type="PRINTS" id="PR01790">
    <property type="entry name" value="SMP30FAMILY"/>
</dbReference>
<dbReference type="Proteomes" id="UP000305267">
    <property type="component" value="Unassembled WGS sequence"/>
</dbReference>
<feature type="binding site" evidence="2">
    <location>
        <position position="177"/>
    </location>
    <ligand>
        <name>a divalent metal cation</name>
        <dbReference type="ChEBI" id="CHEBI:60240"/>
    </ligand>
</feature>
<protein>
    <submittedName>
        <fullName evidence="4">SMP-30/gluconolactonase/LRE family protein</fullName>
    </submittedName>
</protein>
<sequence length="319" mass="34500">MFFQPPRDLETTVFARLPDAYRRAAPDNEWARYQPQGGPATSLLEGPSIDRDGTLWCVDLPNGRVYRITPDGTFHVAAEYDGWPNGLKFHEDGRIFIADYKHGIMEMDPVNGRVRPFLTRAGLAPFKGCNDLFFASNGDLYFTDQGLTGLHDPTGRLFRLTAAGRLECLLSNVPSPNGLVMNLSESMVYLAVTRGNCVWRVPLSPDGGVAKVGVYVQLSGGWGGPDGLALDVDGRLFIAHVGMGAVWVVDAMGEPVYRIRTCAEAHTTNVAFGGADGRTLYITESGSGSILAARLDRPGRPMFSHADRNGAVRPGGKGA</sequence>
<dbReference type="InterPro" id="IPR051262">
    <property type="entry name" value="SMP-30/CGR1_Lactonase"/>
</dbReference>
<feature type="binding site" evidence="2">
    <location>
        <position position="130"/>
    </location>
    <ligand>
        <name>substrate</name>
    </ligand>
</feature>
<dbReference type="GO" id="GO:0046872">
    <property type="term" value="F:metal ion binding"/>
    <property type="evidence" value="ECO:0007669"/>
    <property type="project" value="UniProtKB-KW"/>
</dbReference>